<gene>
    <name evidence="3" type="ORF">ETSY1_30255</name>
</gene>
<protein>
    <recommendedName>
        <fullName evidence="2">EamA domain-containing protein</fullName>
    </recommendedName>
</protein>
<proteinExistence type="predicted"/>
<evidence type="ECO:0000313" key="3">
    <source>
        <dbReference type="EMBL" id="ETW95528.1"/>
    </source>
</evidence>
<name>W4LBQ6_ENTF1</name>
<dbReference type="SUPFAM" id="SSF103481">
    <property type="entry name" value="Multidrug resistance efflux transporter EmrE"/>
    <property type="match status" value="2"/>
</dbReference>
<dbReference type="GO" id="GO:0016020">
    <property type="term" value="C:membrane"/>
    <property type="evidence" value="ECO:0007669"/>
    <property type="project" value="InterPro"/>
</dbReference>
<dbReference type="Pfam" id="PF00892">
    <property type="entry name" value="EamA"/>
    <property type="match status" value="2"/>
</dbReference>
<accession>W4LBQ6</accession>
<organism evidence="3 4">
    <name type="scientific">Entotheonella factor</name>
    <dbReference type="NCBI Taxonomy" id="1429438"/>
    <lineage>
        <taxon>Bacteria</taxon>
        <taxon>Pseudomonadati</taxon>
        <taxon>Nitrospinota/Tectimicrobiota group</taxon>
        <taxon>Candidatus Tectimicrobiota</taxon>
        <taxon>Candidatus Entotheonellia</taxon>
        <taxon>Candidatus Entotheonellales</taxon>
        <taxon>Candidatus Entotheonellaceae</taxon>
        <taxon>Candidatus Entotheonella</taxon>
    </lineage>
</organism>
<dbReference type="AlphaFoldDB" id="W4LBQ6"/>
<dbReference type="HOGENOM" id="CLU_032828_2_3_7"/>
<dbReference type="InterPro" id="IPR037185">
    <property type="entry name" value="EmrE-like"/>
</dbReference>
<dbReference type="Proteomes" id="UP000019141">
    <property type="component" value="Unassembled WGS sequence"/>
</dbReference>
<feature type="transmembrane region" description="Helical" evidence="1">
    <location>
        <begin position="150"/>
        <end position="171"/>
    </location>
</feature>
<feature type="transmembrane region" description="Helical" evidence="1">
    <location>
        <begin position="127"/>
        <end position="144"/>
    </location>
</feature>
<dbReference type="PANTHER" id="PTHR22911:SF103">
    <property type="entry name" value="BLR2811 PROTEIN"/>
    <property type="match status" value="1"/>
</dbReference>
<keyword evidence="1" id="KW-0812">Transmembrane</keyword>
<keyword evidence="1" id="KW-0472">Membrane</keyword>
<dbReference type="EMBL" id="AZHW01000906">
    <property type="protein sequence ID" value="ETW95528.1"/>
    <property type="molecule type" value="Genomic_DNA"/>
</dbReference>
<evidence type="ECO:0000259" key="2">
    <source>
        <dbReference type="Pfam" id="PF00892"/>
    </source>
</evidence>
<feature type="transmembrane region" description="Helical" evidence="1">
    <location>
        <begin position="183"/>
        <end position="201"/>
    </location>
</feature>
<evidence type="ECO:0000256" key="1">
    <source>
        <dbReference type="SAM" id="Phobius"/>
    </source>
</evidence>
<feature type="transmembrane region" description="Helical" evidence="1">
    <location>
        <begin position="44"/>
        <end position="65"/>
    </location>
</feature>
<feature type="transmembrane region" description="Helical" evidence="1">
    <location>
        <begin position="267"/>
        <end position="284"/>
    </location>
</feature>
<reference evidence="3 4" key="1">
    <citation type="journal article" date="2014" name="Nature">
        <title>An environmental bacterial taxon with a large and distinct metabolic repertoire.</title>
        <authorList>
            <person name="Wilson M.C."/>
            <person name="Mori T."/>
            <person name="Ruckert C."/>
            <person name="Uria A.R."/>
            <person name="Helf M.J."/>
            <person name="Takada K."/>
            <person name="Gernert C."/>
            <person name="Steffens U.A."/>
            <person name="Heycke N."/>
            <person name="Schmitt S."/>
            <person name="Rinke C."/>
            <person name="Helfrich E.J."/>
            <person name="Brachmann A.O."/>
            <person name="Gurgui C."/>
            <person name="Wakimoto T."/>
            <person name="Kracht M."/>
            <person name="Crusemann M."/>
            <person name="Hentschel U."/>
            <person name="Abe I."/>
            <person name="Matsunaga S."/>
            <person name="Kalinowski J."/>
            <person name="Takeyama H."/>
            <person name="Piel J."/>
        </authorList>
    </citation>
    <scope>NUCLEOTIDE SEQUENCE [LARGE SCALE GENOMIC DNA]</scope>
    <source>
        <strain evidence="4">TSY1</strain>
    </source>
</reference>
<comment type="caution">
    <text evidence="3">The sequence shown here is derived from an EMBL/GenBank/DDBJ whole genome shotgun (WGS) entry which is preliminary data.</text>
</comment>
<keyword evidence="1" id="KW-1133">Transmembrane helix</keyword>
<sequence length="291" mass="31275">MQTTTRLNTPVSGILLMIGGLALLTLNDAVAKWLSPRYPVGEIIALRSLFIVITLGIGLGGRGGLKALKPTRYWNQFLRGLCFLVSSFAIVTALSLMPIADATAITFASPLFIVALAGPLLGERVGLNRWVAAIIGFVGVLIIAKPTPNAFQWGALAALAAAVGSTARDMVTRHISAVESSNVTTFYSMVMGTAAGLLTAWVSPWSWPTGSDFWLFILLGVLNGGAHLMMIESYRRAEASIVAPFRYTALVWAILFGYVMWGDIPDVLLITGSALVIGSGWYLFRHETRQS</sequence>
<keyword evidence="4" id="KW-1185">Reference proteome</keyword>
<feature type="transmembrane region" description="Helical" evidence="1">
    <location>
        <begin position="7"/>
        <end position="24"/>
    </location>
</feature>
<feature type="transmembrane region" description="Helical" evidence="1">
    <location>
        <begin position="102"/>
        <end position="120"/>
    </location>
</feature>
<feature type="domain" description="EamA" evidence="2">
    <location>
        <begin position="153"/>
        <end position="279"/>
    </location>
</feature>
<feature type="domain" description="EamA" evidence="2">
    <location>
        <begin position="12"/>
        <end position="143"/>
    </location>
</feature>
<dbReference type="InterPro" id="IPR000620">
    <property type="entry name" value="EamA_dom"/>
</dbReference>
<evidence type="ECO:0000313" key="4">
    <source>
        <dbReference type="Proteomes" id="UP000019141"/>
    </source>
</evidence>
<dbReference type="PANTHER" id="PTHR22911">
    <property type="entry name" value="ACYL-MALONYL CONDENSING ENZYME-RELATED"/>
    <property type="match status" value="1"/>
</dbReference>
<feature type="transmembrane region" description="Helical" evidence="1">
    <location>
        <begin position="213"/>
        <end position="231"/>
    </location>
</feature>
<feature type="transmembrane region" description="Helical" evidence="1">
    <location>
        <begin position="243"/>
        <end position="261"/>
    </location>
</feature>
<feature type="transmembrane region" description="Helical" evidence="1">
    <location>
        <begin position="77"/>
        <end position="96"/>
    </location>
</feature>